<name>A0A0E9SQV6_ANGAN</name>
<organism evidence="1">
    <name type="scientific">Anguilla anguilla</name>
    <name type="common">European freshwater eel</name>
    <name type="synonym">Muraena anguilla</name>
    <dbReference type="NCBI Taxonomy" id="7936"/>
    <lineage>
        <taxon>Eukaryota</taxon>
        <taxon>Metazoa</taxon>
        <taxon>Chordata</taxon>
        <taxon>Craniata</taxon>
        <taxon>Vertebrata</taxon>
        <taxon>Euteleostomi</taxon>
        <taxon>Actinopterygii</taxon>
        <taxon>Neopterygii</taxon>
        <taxon>Teleostei</taxon>
        <taxon>Anguilliformes</taxon>
        <taxon>Anguillidae</taxon>
        <taxon>Anguilla</taxon>
    </lineage>
</organism>
<sequence length="9" mass="1029">MTTQSPEVH</sequence>
<accession>A0A0E9SQV6</accession>
<reference evidence="1" key="1">
    <citation type="submission" date="2014-11" db="EMBL/GenBank/DDBJ databases">
        <authorList>
            <person name="Amaro Gonzalez C."/>
        </authorList>
    </citation>
    <scope>NUCLEOTIDE SEQUENCE</scope>
</reference>
<evidence type="ECO:0000313" key="1">
    <source>
        <dbReference type="EMBL" id="JAH43701.1"/>
    </source>
</evidence>
<reference evidence="1" key="2">
    <citation type="journal article" date="2015" name="Fish Shellfish Immunol.">
        <title>Early steps in the European eel (Anguilla anguilla)-Vibrio vulnificus interaction in the gills: Role of the RtxA13 toxin.</title>
        <authorList>
            <person name="Callol A."/>
            <person name="Pajuelo D."/>
            <person name="Ebbesson L."/>
            <person name="Teles M."/>
            <person name="MacKenzie S."/>
            <person name="Amaro C."/>
        </authorList>
    </citation>
    <scope>NUCLEOTIDE SEQUENCE</scope>
</reference>
<protein>
    <submittedName>
        <fullName evidence="1">Uncharacterized protein</fullName>
    </submittedName>
</protein>
<dbReference type="EMBL" id="GBXM01064876">
    <property type="protein sequence ID" value="JAH43701.1"/>
    <property type="molecule type" value="Transcribed_RNA"/>
</dbReference>
<proteinExistence type="predicted"/>